<dbReference type="InterPro" id="IPR011701">
    <property type="entry name" value="MFS"/>
</dbReference>
<dbReference type="EMBL" id="MU251366">
    <property type="protein sequence ID" value="KAG9238741.1"/>
    <property type="molecule type" value="Genomic_DNA"/>
</dbReference>
<dbReference type="PANTHER" id="PTHR23502:SF34">
    <property type="entry name" value="PROTEIN HOL1"/>
    <property type="match status" value="1"/>
</dbReference>
<evidence type="ECO:0000313" key="8">
    <source>
        <dbReference type="Proteomes" id="UP000824998"/>
    </source>
</evidence>
<dbReference type="Proteomes" id="UP000824998">
    <property type="component" value="Unassembled WGS sequence"/>
</dbReference>
<evidence type="ECO:0000256" key="3">
    <source>
        <dbReference type="ARBA" id="ARBA00022989"/>
    </source>
</evidence>
<feature type="transmembrane region" description="Helical" evidence="5">
    <location>
        <begin position="169"/>
        <end position="192"/>
    </location>
</feature>
<feature type="transmembrane region" description="Helical" evidence="5">
    <location>
        <begin position="438"/>
        <end position="463"/>
    </location>
</feature>
<feature type="transmembrane region" description="Helical" evidence="5">
    <location>
        <begin position="369"/>
        <end position="390"/>
    </location>
</feature>
<sequence>MGELDCEREELEHSPTIDELKTRPADERLGDVRLRHAETHEVILIPTPTDDPNDPLNWSKRYRMYIALLVCLAMFLSTFLAAGPSIAIVNITEDFFDGSPAQLSGNIAKVAYFFTTCSLLQGIGTLFWMPFIVKFGRRPSYVLSFLLYTGAAVWAGAAKTYNSELAARIILGLASGAGECLAPLTIADIFFLHERGAIMAIYTCALSAGASGGIILSGLITIHLHWRYIYWVSVALIGTCTLLVIFTFPETEFDRSTNVVGLASAFDPEILRDRHLAQTENSPKTEPSANNPSVPARYPYWRSMRLYSGIWTQESWLKLFLRPVVLLCLPPVLLATLIMSVTIGFLVAISSNFATAMATAYGFAPWQSGLCYIAGILGALVGIFFGGHLSDGVADFFTKRNGGNREPEMRLPAIIISNITAPLSLVLYGVGVGTKLPWIVPTLGLGFLNFSIVQSMNVVLVYAIDSYRPIAGEVTVTLLSFKAAFGFLLNFYTNPWISQSGYSAAFGEMAAISGIVILGWVPFYIWGKKIRHMTWQWGVVKRVAHWDEDREVGE</sequence>
<dbReference type="Pfam" id="PF07690">
    <property type="entry name" value="MFS_1"/>
    <property type="match status" value="1"/>
</dbReference>
<evidence type="ECO:0000256" key="2">
    <source>
        <dbReference type="ARBA" id="ARBA00022692"/>
    </source>
</evidence>
<dbReference type="Gene3D" id="1.20.1250.20">
    <property type="entry name" value="MFS general substrate transporter like domains"/>
    <property type="match status" value="1"/>
</dbReference>
<dbReference type="AlphaFoldDB" id="A0A9P8CB20"/>
<dbReference type="PANTHER" id="PTHR23502">
    <property type="entry name" value="MAJOR FACILITATOR SUPERFAMILY"/>
    <property type="match status" value="1"/>
</dbReference>
<comment type="subcellular location">
    <subcellularLocation>
        <location evidence="1">Membrane</location>
        <topology evidence="1">Multi-pass membrane protein</topology>
    </subcellularLocation>
</comment>
<reference evidence="7" key="1">
    <citation type="journal article" date="2021" name="IMA Fungus">
        <title>Genomic characterization of three marine fungi, including Emericellopsis atlantica sp. nov. with signatures of a generalist lifestyle and marine biomass degradation.</title>
        <authorList>
            <person name="Hagestad O.C."/>
            <person name="Hou L."/>
            <person name="Andersen J.H."/>
            <person name="Hansen E.H."/>
            <person name="Altermark B."/>
            <person name="Li C."/>
            <person name="Kuhnert E."/>
            <person name="Cox R.J."/>
            <person name="Crous P.W."/>
            <person name="Spatafora J.W."/>
            <person name="Lail K."/>
            <person name="Amirebrahimi M."/>
            <person name="Lipzen A."/>
            <person name="Pangilinan J."/>
            <person name="Andreopoulos W."/>
            <person name="Hayes R.D."/>
            <person name="Ng V."/>
            <person name="Grigoriev I.V."/>
            <person name="Jackson S.A."/>
            <person name="Sutton T.D.S."/>
            <person name="Dobson A.D.W."/>
            <person name="Rama T."/>
        </authorList>
    </citation>
    <scope>NUCLEOTIDE SEQUENCE</scope>
    <source>
        <strain evidence="7">TRa018bII</strain>
    </source>
</reference>
<gene>
    <name evidence="7" type="ORF">BJ875DRAFT_13956</name>
</gene>
<feature type="transmembrane region" description="Helical" evidence="5">
    <location>
        <begin position="228"/>
        <end position="248"/>
    </location>
</feature>
<evidence type="ECO:0000256" key="1">
    <source>
        <dbReference type="ARBA" id="ARBA00004141"/>
    </source>
</evidence>
<feature type="transmembrane region" description="Helical" evidence="5">
    <location>
        <begin position="111"/>
        <end position="133"/>
    </location>
</feature>
<accession>A0A9P8CB20</accession>
<dbReference type="GO" id="GO:0022857">
    <property type="term" value="F:transmembrane transporter activity"/>
    <property type="evidence" value="ECO:0007669"/>
    <property type="project" value="InterPro"/>
</dbReference>
<feature type="transmembrane region" description="Helical" evidence="5">
    <location>
        <begin position="324"/>
        <end position="349"/>
    </location>
</feature>
<feature type="transmembrane region" description="Helical" evidence="5">
    <location>
        <begin position="65"/>
        <end position="91"/>
    </location>
</feature>
<dbReference type="InterPro" id="IPR020846">
    <property type="entry name" value="MFS_dom"/>
</dbReference>
<feature type="transmembrane region" description="Helical" evidence="5">
    <location>
        <begin position="504"/>
        <end position="526"/>
    </location>
</feature>
<feature type="transmembrane region" description="Helical" evidence="5">
    <location>
        <begin position="199"/>
        <end position="222"/>
    </location>
</feature>
<name>A0A9P8CB20_9HELO</name>
<organism evidence="7 8">
    <name type="scientific">Amylocarpus encephaloides</name>
    <dbReference type="NCBI Taxonomy" id="45428"/>
    <lineage>
        <taxon>Eukaryota</taxon>
        <taxon>Fungi</taxon>
        <taxon>Dikarya</taxon>
        <taxon>Ascomycota</taxon>
        <taxon>Pezizomycotina</taxon>
        <taxon>Leotiomycetes</taxon>
        <taxon>Helotiales</taxon>
        <taxon>Helotiales incertae sedis</taxon>
        <taxon>Amylocarpus</taxon>
    </lineage>
</organism>
<keyword evidence="3 5" id="KW-1133">Transmembrane helix</keyword>
<feature type="transmembrane region" description="Helical" evidence="5">
    <location>
        <begin position="411"/>
        <end position="432"/>
    </location>
</feature>
<evidence type="ECO:0000313" key="7">
    <source>
        <dbReference type="EMBL" id="KAG9238741.1"/>
    </source>
</evidence>
<keyword evidence="2 5" id="KW-0812">Transmembrane</keyword>
<proteinExistence type="predicted"/>
<dbReference type="PROSITE" id="PS50850">
    <property type="entry name" value="MFS"/>
    <property type="match status" value="1"/>
</dbReference>
<keyword evidence="4 5" id="KW-0472">Membrane</keyword>
<feature type="transmembrane region" description="Helical" evidence="5">
    <location>
        <begin position="140"/>
        <end position="157"/>
    </location>
</feature>
<comment type="caution">
    <text evidence="7">The sequence shown here is derived from an EMBL/GenBank/DDBJ whole genome shotgun (WGS) entry which is preliminary data.</text>
</comment>
<protein>
    <submittedName>
        <fullName evidence="7">Major facilitator superfamily domain-containing protein</fullName>
    </submittedName>
</protein>
<keyword evidence="8" id="KW-1185">Reference proteome</keyword>
<dbReference type="GO" id="GO:0005886">
    <property type="term" value="C:plasma membrane"/>
    <property type="evidence" value="ECO:0007669"/>
    <property type="project" value="TreeGrafter"/>
</dbReference>
<evidence type="ECO:0000256" key="4">
    <source>
        <dbReference type="ARBA" id="ARBA00023136"/>
    </source>
</evidence>
<evidence type="ECO:0000259" key="6">
    <source>
        <dbReference type="PROSITE" id="PS50850"/>
    </source>
</evidence>
<dbReference type="InterPro" id="IPR036259">
    <property type="entry name" value="MFS_trans_sf"/>
</dbReference>
<dbReference type="SUPFAM" id="SSF103473">
    <property type="entry name" value="MFS general substrate transporter"/>
    <property type="match status" value="1"/>
</dbReference>
<dbReference type="OrthoDB" id="5215911at2759"/>
<feature type="transmembrane region" description="Helical" evidence="5">
    <location>
        <begin position="470"/>
        <end position="492"/>
    </location>
</feature>
<feature type="domain" description="Major facilitator superfamily (MFS) profile" evidence="6">
    <location>
        <begin position="66"/>
        <end position="531"/>
    </location>
</feature>
<evidence type="ECO:0000256" key="5">
    <source>
        <dbReference type="SAM" id="Phobius"/>
    </source>
</evidence>